<dbReference type="Gene3D" id="2.60.40.1120">
    <property type="entry name" value="Carboxypeptidase-like, regulatory domain"/>
    <property type="match status" value="1"/>
</dbReference>
<comment type="caution">
    <text evidence="1">The sequence shown here is derived from an EMBL/GenBank/DDBJ whole genome shotgun (WGS) entry which is preliminary data.</text>
</comment>
<accession>A0A4V1KHN4</accession>
<gene>
    <name evidence="1" type="ORF">EKH83_18440</name>
</gene>
<proteinExistence type="predicted"/>
<dbReference type="Proteomes" id="UP000290848">
    <property type="component" value="Unassembled WGS sequence"/>
</dbReference>
<dbReference type="Pfam" id="PF13715">
    <property type="entry name" value="CarbopepD_reg_2"/>
    <property type="match status" value="1"/>
</dbReference>
<dbReference type="RefSeq" id="WP_128770935.1">
    <property type="nucleotide sequence ID" value="NZ_RXOC01000015.1"/>
</dbReference>
<dbReference type="InterPro" id="IPR008969">
    <property type="entry name" value="CarboxyPept-like_regulatory"/>
</dbReference>
<evidence type="ECO:0000313" key="2">
    <source>
        <dbReference type="Proteomes" id="UP000290848"/>
    </source>
</evidence>
<reference evidence="1 2" key="1">
    <citation type="submission" date="2018-12" db="EMBL/GenBank/DDBJ databases">
        <title>The Draft Genome Sequence of the Soil Bacterium Pedobacter tournemirensis R1.</title>
        <authorList>
            <person name="He J."/>
        </authorList>
    </citation>
    <scope>NUCLEOTIDE SEQUENCE [LARGE SCALE GENOMIC DNA]</scope>
    <source>
        <strain evidence="1 2">R1</strain>
    </source>
</reference>
<organism evidence="1 2">
    <name type="scientific">Arcticibacter tournemirensis</name>
    <dbReference type="NCBI Taxonomy" id="699437"/>
    <lineage>
        <taxon>Bacteria</taxon>
        <taxon>Pseudomonadati</taxon>
        <taxon>Bacteroidota</taxon>
        <taxon>Sphingobacteriia</taxon>
        <taxon>Sphingobacteriales</taxon>
        <taxon>Sphingobacteriaceae</taxon>
        <taxon>Arcticibacter</taxon>
    </lineage>
</organism>
<dbReference type="EMBL" id="RXOC01000015">
    <property type="protein sequence ID" value="RXF67802.1"/>
    <property type="molecule type" value="Genomic_DNA"/>
</dbReference>
<evidence type="ECO:0000313" key="1">
    <source>
        <dbReference type="EMBL" id="RXF67802.1"/>
    </source>
</evidence>
<protein>
    <submittedName>
        <fullName evidence="1">TonB-dependent receptor</fullName>
    </submittedName>
</protein>
<dbReference type="AlphaFoldDB" id="A0A4V1KHN4"/>
<dbReference type="SUPFAM" id="SSF56935">
    <property type="entry name" value="Porins"/>
    <property type="match status" value="1"/>
</dbReference>
<sequence>MKQLLLTTLIITSAFYGFSQTVISGTIKNQKGQPVRRANITLGDTYDGASSDSMGRFTFITSEKGRFSLLYSAINYQDDSVKVHLDGRPVSLQVIMKKKVNELDAVTITAGTFEAGDKKRGSILSSLDVASTAGANADIISALQTLPGAQTTFSESGLFVRGGSAAETKTFFDGMLIKNPFNTQVPDQASRGRFSPFLFKGTSFSSGGYSALYGQALSSALLLESKDLPEKTTTGVSLLSVGAGLDQTVRFKNSALTTGGFYYNLKPAFAVIRQRREWDKEPEQYGATLQYKLKTSDTGIFKWYSDFSRTTLGLYTSDTENPQETSYFSNTNKNTYINTSYQDFIGKKWKIQTGLAFSNTADNGLQKEDQYNRTDRVFQGRVVVTHFLSSLSNLKFGTESFAFKREEGMNDRSRDYSDRLTAAFSEAEIYVTPSLVSRVGLRAEYSSWIDRYNVAPRVSLGYRTGTFSQVSLGYGKFYQNPEDEYLILQPLNFEKADHYILNYQYGNPNYTFRAEAYYKSYTQLARDFNGTLSNSGDGYARGAELFWRDKKSIRNADYWISYSFLDTKRMFADYPTRAVPPFAAKHTMNVVYKQFFEKLNSQLSATYTFATGRTYVNPSNPVYLADKTANFNNLSLNVSYLTHILKQFTVVYLSATNVPGFNNVYGYHYSRDGQFRQAIQPGADRDFFIGLLMTIGDNTFVR</sequence>
<name>A0A4V1KHN4_9SPHI</name>
<keyword evidence="1" id="KW-0675">Receptor</keyword>
<dbReference type="SUPFAM" id="SSF49464">
    <property type="entry name" value="Carboxypeptidase regulatory domain-like"/>
    <property type="match status" value="1"/>
</dbReference>